<dbReference type="PANTHER" id="PTHR48051:SF46">
    <property type="entry name" value="LEUCINE RICH REPEAT-CONTAINING DOMAIN PROTEIN"/>
    <property type="match status" value="1"/>
</dbReference>
<dbReference type="SUPFAM" id="SSF81383">
    <property type="entry name" value="F-box domain"/>
    <property type="match status" value="1"/>
</dbReference>
<comment type="caution">
    <text evidence="5">The sequence shown here is derived from an EMBL/GenBank/DDBJ whole genome shotgun (WGS) entry which is preliminary data.</text>
</comment>
<dbReference type="EMBL" id="JASFZW010000001">
    <property type="protein sequence ID" value="KAK2080707.1"/>
    <property type="molecule type" value="Genomic_DNA"/>
</dbReference>
<sequence length="425" mass="47156">MGRLPDHVLLACFAQLDWATRFQVVPLVCRSWAELASSAAPELWGSVTVDFTSHMWLRAGRLAAWLRRRGSAICSLSLLNSDSSLTPWVRGWVPGSRMRHSMHDFYPLSEEGLARVLAPLHALRELRIARCDDLLQRGALACALRALPLLERLELTTTDPAAWRGVEWRSLRRLRTLALRHGPLNIGAWPPSPLALGAEEADPETGFPLPLADLRGLTSLLVHHQEMRALPDDIALLTELRSLTLCGRSLRELPAAVGSLPALEELSLRSCPLGERGMPGQRGAWALPPELARCPLRRLDLMNCQLEALPVAVGSLAALEELSLGYNRLTWLPDNLAGLAGLALAQPALTRLEELFMDENPRLQFGQGAAVLLRLPRLRCLSVMQDSSPDEGSFDFWSESSICFLHQLDEVLRQRHSGRGYVRLH</sequence>
<comment type="subcellular location">
    <subcellularLocation>
        <location evidence="1">Cytoplasm</location>
        <location evidence="1">Cytoskeleton</location>
        <location evidence="1">Cilium axoneme</location>
    </subcellularLocation>
</comment>
<dbReference type="PANTHER" id="PTHR48051">
    <property type="match status" value="1"/>
</dbReference>
<organism evidence="5 6">
    <name type="scientific">Prototheca wickerhamii</name>
    <dbReference type="NCBI Taxonomy" id="3111"/>
    <lineage>
        <taxon>Eukaryota</taxon>
        <taxon>Viridiplantae</taxon>
        <taxon>Chlorophyta</taxon>
        <taxon>core chlorophytes</taxon>
        <taxon>Trebouxiophyceae</taxon>
        <taxon>Chlorellales</taxon>
        <taxon>Chlorellaceae</taxon>
        <taxon>Prototheca</taxon>
    </lineage>
</organism>
<dbReference type="Proteomes" id="UP001255856">
    <property type="component" value="Unassembled WGS sequence"/>
</dbReference>
<protein>
    <recommendedName>
        <fullName evidence="4">F-box domain-containing protein</fullName>
    </recommendedName>
</protein>
<dbReference type="PROSITE" id="PS50181">
    <property type="entry name" value="FBOX"/>
    <property type="match status" value="1"/>
</dbReference>
<dbReference type="InterPro" id="IPR032675">
    <property type="entry name" value="LRR_dom_sf"/>
</dbReference>
<evidence type="ECO:0000313" key="6">
    <source>
        <dbReference type="Proteomes" id="UP001255856"/>
    </source>
</evidence>
<feature type="domain" description="F-box" evidence="4">
    <location>
        <begin position="1"/>
        <end position="47"/>
    </location>
</feature>
<keyword evidence="6" id="KW-1185">Reference proteome</keyword>
<dbReference type="GO" id="GO:0005930">
    <property type="term" value="C:axoneme"/>
    <property type="evidence" value="ECO:0007669"/>
    <property type="project" value="UniProtKB-SubCell"/>
</dbReference>
<dbReference type="InterPro" id="IPR050216">
    <property type="entry name" value="LRR_domain-containing"/>
</dbReference>
<dbReference type="Gene3D" id="1.20.1280.50">
    <property type="match status" value="1"/>
</dbReference>
<dbReference type="InterPro" id="IPR001810">
    <property type="entry name" value="F-box_dom"/>
</dbReference>
<evidence type="ECO:0000313" key="5">
    <source>
        <dbReference type="EMBL" id="KAK2080707.1"/>
    </source>
</evidence>
<gene>
    <name evidence="5" type="ORF">QBZ16_000561</name>
</gene>
<name>A0AAD9IPK0_PROWI</name>
<proteinExistence type="predicted"/>
<accession>A0AAD9IPK0</accession>
<dbReference type="Gene3D" id="3.80.10.10">
    <property type="entry name" value="Ribonuclease Inhibitor"/>
    <property type="match status" value="1"/>
</dbReference>
<dbReference type="SMART" id="SM00369">
    <property type="entry name" value="LRR_TYP"/>
    <property type="match status" value="2"/>
</dbReference>
<evidence type="ECO:0000256" key="3">
    <source>
        <dbReference type="ARBA" id="ARBA00022737"/>
    </source>
</evidence>
<reference evidence="5" key="1">
    <citation type="submission" date="2021-01" db="EMBL/GenBank/DDBJ databases">
        <authorList>
            <person name="Eckstrom K.M.E."/>
        </authorList>
    </citation>
    <scope>NUCLEOTIDE SEQUENCE</scope>
    <source>
        <strain evidence="5">UVCC 0001</strain>
    </source>
</reference>
<keyword evidence="2" id="KW-0433">Leucine-rich repeat</keyword>
<dbReference type="SUPFAM" id="SSF52058">
    <property type="entry name" value="L domain-like"/>
    <property type="match status" value="1"/>
</dbReference>
<evidence type="ECO:0000256" key="2">
    <source>
        <dbReference type="ARBA" id="ARBA00022614"/>
    </source>
</evidence>
<dbReference type="AlphaFoldDB" id="A0AAD9IPK0"/>
<dbReference type="InterPro" id="IPR003591">
    <property type="entry name" value="Leu-rich_rpt_typical-subtyp"/>
</dbReference>
<dbReference type="InterPro" id="IPR036047">
    <property type="entry name" value="F-box-like_dom_sf"/>
</dbReference>
<evidence type="ECO:0000259" key="4">
    <source>
        <dbReference type="PROSITE" id="PS50181"/>
    </source>
</evidence>
<evidence type="ECO:0000256" key="1">
    <source>
        <dbReference type="ARBA" id="ARBA00004430"/>
    </source>
</evidence>
<keyword evidence="3" id="KW-0677">Repeat</keyword>